<dbReference type="InterPro" id="IPR019999">
    <property type="entry name" value="Anth_synth_I-like"/>
</dbReference>
<dbReference type="Proteomes" id="UP001177258">
    <property type="component" value="Unassembled WGS sequence"/>
</dbReference>
<evidence type="ECO:0000313" key="9">
    <source>
        <dbReference type="Proteomes" id="UP001240777"/>
    </source>
</evidence>
<reference evidence="7 9" key="1">
    <citation type="submission" date="2023-07" db="EMBL/GenBank/DDBJ databases">
        <title>Unpublished Manusciprt.</title>
        <authorList>
            <person name="Aydin F."/>
            <person name="Tarhane S."/>
            <person name="Saticioglu I.B."/>
            <person name="Karakaya E."/>
            <person name="Abay S."/>
            <person name="Guran O."/>
            <person name="Bozkurt E."/>
            <person name="Uzum N."/>
            <person name="Olgun K."/>
            <person name="Jablonski D."/>
        </authorList>
    </citation>
    <scope>NUCLEOTIDE SEQUENCE</scope>
    <source>
        <strain evidence="9">faydin-H75</strain>
        <strain evidence="7">Faydin-H76</strain>
    </source>
</reference>
<dbReference type="AlphaFoldDB" id="A0AA90TER2"/>
<feature type="domain" description="Anthranilate synthase component I N-terminal" evidence="5">
    <location>
        <begin position="20"/>
        <end position="162"/>
    </location>
</feature>
<organism evidence="7 8">
    <name type="scientific">Helicobacter cappadocius</name>
    <dbReference type="NCBI Taxonomy" id="3063998"/>
    <lineage>
        <taxon>Bacteria</taxon>
        <taxon>Pseudomonadati</taxon>
        <taxon>Campylobacterota</taxon>
        <taxon>Epsilonproteobacteria</taxon>
        <taxon>Campylobacterales</taxon>
        <taxon>Helicobacteraceae</taxon>
        <taxon>Helicobacter</taxon>
    </lineage>
</organism>
<dbReference type="InterPro" id="IPR015890">
    <property type="entry name" value="Chorismate_C"/>
</dbReference>
<dbReference type="Proteomes" id="UP001240777">
    <property type="component" value="Unassembled WGS sequence"/>
</dbReference>
<gene>
    <name evidence="6" type="ORF">Q5I04_02700</name>
    <name evidence="7" type="ORF">Q5I06_03630</name>
</gene>
<dbReference type="EC" id="4.1.3.27" evidence="1"/>
<reference evidence="6 8" key="3">
    <citation type="journal article" date="2024" name="Syst. Appl. Microbiol.">
        <title>Helicobacter cappadocius sp. nov., from lizards: The first psychrotrophic Helicobacter species.</title>
        <authorList>
            <person name="Aydin F."/>
            <person name="Tarhane S."/>
            <person name="Karakaya E."/>
            <person name="Abay S."/>
            <person name="Kayman T."/>
            <person name="Guran O."/>
            <person name="Bozkurt E."/>
            <person name="Uzum N."/>
            <person name="Avci A."/>
            <person name="Olgun K."/>
            <person name="Jablonski D."/>
            <person name="Guran C."/>
            <person name="Burcin Saticioglu I."/>
        </authorList>
    </citation>
    <scope>NUCLEOTIDE SEQUENCE [LARGE SCALE GENOMIC DNA]</scope>
    <source>
        <strain evidence="6">Faydin-H75</strain>
        <strain evidence="8">faydin-H76</strain>
    </source>
</reference>
<evidence type="ECO:0000313" key="7">
    <source>
        <dbReference type="EMBL" id="MDP2538865.1"/>
    </source>
</evidence>
<dbReference type="RefSeq" id="WP_305516667.1">
    <property type="nucleotide sequence ID" value="NZ_JAUPEV010000003.1"/>
</dbReference>
<evidence type="ECO:0000256" key="2">
    <source>
        <dbReference type="ARBA" id="ARBA00023239"/>
    </source>
</evidence>
<dbReference type="Pfam" id="PF04715">
    <property type="entry name" value="Anth_synt_I_N"/>
    <property type="match status" value="1"/>
</dbReference>
<comment type="caution">
    <text evidence="7">The sequence shown here is derived from an EMBL/GenBank/DDBJ whole genome shotgun (WGS) entry which is preliminary data.</text>
</comment>
<dbReference type="SUPFAM" id="SSF56322">
    <property type="entry name" value="ADC synthase"/>
    <property type="match status" value="1"/>
</dbReference>
<feature type="domain" description="Chorismate-utilising enzyme C-terminal" evidence="4">
    <location>
        <begin position="210"/>
        <end position="464"/>
    </location>
</feature>
<evidence type="ECO:0000256" key="1">
    <source>
        <dbReference type="ARBA" id="ARBA00012266"/>
    </source>
</evidence>
<evidence type="ECO:0000313" key="6">
    <source>
        <dbReference type="EMBL" id="MDO7252822.1"/>
    </source>
</evidence>
<dbReference type="PANTHER" id="PTHR11236:SF49">
    <property type="entry name" value="ANTHRANILATE SYNTHASE COMPONENT 1"/>
    <property type="match status" value="1"/>
</dbReference>
<evidence type="ECO:0000256" key="3">
    <source>
        <dbReference type="ARBA" id="ARBA00047683"/>
    </source>
</evidence>
<evidence type="ECO:0000259" key="5">
    <source>
        <dbReference type="Pfam" id="PF04715"/>
    </source>
</evidence>
<protein>
    <recommendedName>
        <fullName evidence="1">anthranilate synthase</fullName>
        <ecNumber evidence="1">4.1.3.27</ecNumber>
    </recommendedName>
</protein>
<sequence length="477" mass="54623">MFDFDSKQPAKIIVEKIISDSFTPLLVLENIQAKVLLESAYQETGKERYSLMMLESAFMVVKQKGRYFLKQADFELDLKEIDEDKKFLDWLEFFRNLAPIKPKELENIPLPLGGIGYLGYEFFEEIEDISLDKPAIVDTYECAFIFGRDFLIFDHLYDEAYIFGISYAKETQTFDLQNRVSQIVEKLHFLKPNPFPEKTYTAQTISEDKHEYYIQAVEYIKKEIYAGNLLQCVPSQSMQIKTDLPPLSAYRNLRHKNPSPYMFYFDFNDFKILGASPEVMVKSQDSTLTLRPIAGTRPRGETIAKDNKLQNELLADEKENAEHLMLVDLGRNDLGKIAIAGSVEVVEFKRIEKYSKVMHIVSEVKAKLDTQRYSSKDAIYATFPAGTVSGAPKIQAIKTIYKLEPHKRGVYSGLVGYFDRNGNLDSAISIRSAVYQNGIYYLQSGGGIVYDSESESEYLETKNKMLALIEAITQKQI</sequence>
<dbReference type="EMBL" id="JAUYZK010000004">
    <property type="protein sequence ID" value="MDP2538865.1"/>
    <property type="molecule type" value="Genomic_DNA"/>
</dbReference>
<evidence type="ECO:0000313" key="8">
    <source>
        <dbReference type="Proteomes" id="UP001177258"/>
    </source>
</evidence>
<proteinExistence type="predicted"/>
<dbReference type="PRINTS" id="PR00095">
    <property type="entry name" value="ANTSNTHASEI"/>
</dbReference>
<keyword evidence="9" id="KW-1185">Reference proteome</keyword>
<dbReference type="GO" id="GO:0004049">
    <property type="term" value="F:anthranilate synthase activity"/>
    <property type="evidence" value="ECO:0007669"/>
    <property type="project" value="UniProtKB-EC"/>
</dbReference>
<dbReference type="EMBL" id="JAUPEV010000003">
    <property type="protein sequence ID" value="MDO7252822.1"/>
    <property type="molecule type" value="Genomic_DNA"/>
</dbReference>
<evidence type="ECO:0000259" key="4">
    <source>
        <dbReference type="Pfam" id="PF00425"/>
    </source>
</evidence>
<keyword evidence="2" id="KW-0456">Lyase</keyword>
<name>A0AA90TER2_9HELI</name>
<accession>A0AA90TER2</accession>
<dbReference type="Gene3D" id="3.60.120.10">
    <property type="entry name" value="Anthranilate synthase"/>
    <property type="match status" value="1"/>
</dbReference>
<dbReference type="GO" id="GO:0000162">
    <property type="term" value="P:L-tryptophan biosynthetic process"/>
    <property type="evidence" value="ECO:0007669"/>
    <property type="project" value="TreeGrafter"/>
</dbReference>
<dbReference type="InterPro" id="IPR005801">
    <property type="entry name" value="ADC_synthase"/>
</dbReference>
<reference evidence="6" key="2">
    <citation type="submission" date="2023-07" db="EMBL/GenBank/DDBJ databases">
        <authorList>
            <person name="Aydin F."/>
            <person name="Tarhane S."/>
            <person name="Saticioglu I.B."/>
            <person name="Karakaya E."/>
            <person name="Abay S."/>
            <person name="Guran O."/>
            <person name="Bozkurt E."/>
            <person name="Uzum N."/>
            <person name="Olgun K."/>
            <person name="Jablonski D."/>
        </authorList>
    </citation>
    <scope>NUCLEOTIDE SEQUENCE</scope>
    <source>
        <strain evidence="6">Faydin-H75</strain>
    </source>
</reference>
<dbReference type="Pfam" id="PF00425">
    <property type="entry name" value="Chorismate_bind"/>
    <property type="match status" value="1"/>
</dbReference>
<dbReference type="PANTHER" id="PTHR11236">
    <property type="entry name" value="AMINOBENZOATE/ANTHRANILATE SYNTHASE"/>
    <property type="match status" value="1"/>
</dbReference>
<comment type="catalytic activity">
    <reaction evidence="3">
        <text>chorismate + L-glutamine = anthranilate + pyruvate + L-glutamate + H(+)</text>
        <dbReference type="Rhea" id="RHEA:21732"/>
        <dbReference type="ChEBI" id="CHEBI:15361"/>
        <dbReference type="ChEBI" id="CHEBI:15378"/>
        <dbReference type="ChEBI" id="CHEBI:16567"/>
        <dbReference type="ChEBI" id="CHEBI:29748"/>
        <dbReference type="ChEBI" id="CHEBI:29985"/>
        <dbReference type="ChEBI" id="CHEBI:58359"/>
        <dbReference type="EC" id="4.1.3.27"/>
    </reaction>
</comment>
<dbReference type="InterPro" id="IPR006805">
    <property type="entry name" value="Anth_synth_I_N"/>
</dbReference>